<evidence type="ECO:0000313" key="1">
    <source>
        <dbReference type="EMBL" id="NZA00944.1"/>
    </source>
</evidence>
<gene>
    <name evidence="1" type="ORF">H0I39_02625</name>
</gene>
<accession>A0A853ITB0</accession>
<comment type="caution">
    <text evidence="1">The sequence shown here is derived from an EMBL/GenBank/DDBJ whole genome shotgun (WGS) entry which is preliminary data.</text>
</comment>
<name>A0A853ITB0_9BURK</name>
<dbReference type="Proteomes" id="UP000589716">
    <property type="component" value="Unassembled WGS sequence"/>
</dbReference>
<dbReference type="RefSeq" id="WP_180549471.1">
    <property type="nucleotide sequence ID" value="NZ_JACCKX010000001.1"/>
</dbReference>
<proteinExistence type="predicted"/>
<dbReference type="NCBIfam" id="NF047389">
    <property type="entry name" value="ATPase_Sll1717"/>
    <property type="match status" value="1"/>
</dbReference>
<evidence type="ECO:0000313" key="2">
    <source>
        <dbReference type="Proteomes" id="UP000589716"/>
    </source>
</evidence>
<dbReference type="EMBL" id="JACCKX010000001">
    <property type="protein sequence ID" value="NZA00944.1"/>
    <property type="molecule type" value="Genomic_DNA"/>
</dbReference>
<keyword evidence="2" id="KW-1185">Reference proteome</keyword>
<reference evidence="1 2" key="1">
    <citation type="submission" date="2020-07" db="EMBL/GenBank/DDBJ databases">
        <authorList>
            <person name="Maaloum M."/>
        </authorList>
    </citation>
    <scope>NUCLEOTIDE SEQUENCE [LARGE SCALE GENOMIC DNA]</scope>
    <source>
        <strain evidence="1 2">GCS-AN-3</strain>
    </source>
</reference>
<dbReference type="InterPro" id="IPR059206">
    <property type="entry name" value="Sll1717-like"/>
</dbReference>
<sequence>MNYLRNSSIAEEREQVDYEVIFGNDNGEDEDPEVLAGYFLEHQSFTRASDKSRRIEIVKARKGMGKSALLSHLKYRLINANNPLDKESIVIKVTGNELIGLADFTGNDASKIENRWKQVICKRISMEIASQIGFAGSDDTMSLVEAAEIEGLKGKNLVTGLMARIGKAINIAALAATNGAVSLEASNPTDPDRLGYEHILRRLQESKAKSVWLLVDDIDAKFVDTPELQTRIGPSSAQLDLLHFLLRVFASEQVYAQMSGQI</sequence>
<protein>
    <submittedName>
        <fullName evidence="1">Uncharacterized protein</fullName>
    </submittedName>
</protein>
<organism evidence="1 2">
    <name type="scientific">Ottowia beijingensis</name>
    <dbReference type="NCBI Taxonomy" id="1207057"/>
    <lineage>
        <taxon>Bacteria</taxon>
        <taxon>Pseudomonadati</taxon>
        <taxon>Pseudomonadota</taxon>
        <taxon>Betaproteobacteria</taxon>
        <taxon>Burkholderiales</taxon>
        <taxon>Comamonadaceae</taxon>
        <taxon>Ottowia</taxon>
    </lineage>
</organism>
<dbReference type="AlphaFoldDB" id="A0A853ITB0"/>